<protein>
    <submittedName>
        <fullName evidence="3">Excalibur calcium-binding domain-containing protein</fullName>
    </submittedName>
</protein>
<dbReference type="InterPro" id="IPR008613">
    <property type="entry name" value="Excalibur_Ca-bd_domain"/>
</dbReference>
<evidence type="ECO:0000256" key="1">
    <source>
        <dbReference type="SAM" id="SignalP"/>
    </source>
</evidence>
<evidence type="ECO:0000313" key="4">
    <source>
        <dbReference type="Proteomes" id="UP000316238"/>
    </source>
</evidence>
<feature type="domain" description="Excalibur calcium-binding" evidence="2">
    <location>
        <begin position="44"/>
        <end position="78"/>
    </location>
</feature>
<dbReference type="AlphaFoldDB" id="A0A521G069"/>
<comment type="caution">
    <text evidence="3">The sequence shown here is derived from an EMBL/GenBank/DDBJ whole genome shotgun (WGS) entry which is preliminary data.</text>
</comment>
<proteinExistence type="predicted"/>
<gene>
    <name evidence="3" type="ORF">CDV28_12715</name>
</gene>
<feature type="signal peptide" evidence="1">
    <location>
        <begin position="1"/>
        <end position="30"/>
    </location>
</feature>
<dbReference type="Proteomes" id="UP000316238">
    <property type="component" value="Unassembled WGS sequence"/>
</dbReference>
<sequence length="83" mass="9192">MKFKRNVVLAVSIFSITVAAGLAMINPAGAEKQDGNQKYKCDGRTHCSQMTSCEEAKFFIKNCPNTKMDGNNDGIPCEKQWCK</sequence>
<dbReference type="Pfam" id="PF05901">
    <property type="entry name" value="Excalibur"/>
    <property type="match status" value="1"/>
</dbReference>
<organism evidence="3 4">
    <name type="scientific">Candidatus Electronema aureum</name>
    <dbReference type="NCBI Taxonomy" id="2005002"/>
    <lineage>
        <taxon>Bacteria</taxon>
        <taxon>Pseudomonadati</taxon>
        <taxon>Thermodesulfobacteriota</taxon>
        <taxon>Desulfobulbia</taxon>
        <taxon>Desulfobulbales</taxon>
        <taxon>Desulfobulbaceae</taxon>
        <taxon>Candidatus Electronema</taxon>
    </lineage>
</organism>
<keyword evidence="1" id="KW-0732">Signal</keyword>
<reference evidence="3" key="1">
    <citation type="submission" date="2017-07" db="EMBL/GenBank/DDBJ databases">
        <title>The cable genome - Insights into the physiology and evolution of filamentous bacteria capable of sulfide oxidation via long distance electron transfer.</title>
        <authorList>
            <person name="Thorup C."/>
            <person name="Bjerg J.T."/>
            <person name="Schreiber L."/>
            <person name="Nielsen L.P."/>
            <person name="Kjeldsen K.U."/>
            <person name="Boesen T."/>
            <person name="Boggild A."/>
            <person name="Meysman F."/>
            <person name="Geelhoed J."/>
            <person name="Schramm A."/>
        </authorList>
    </citation>
    <scope>NUCLEOTIDE SEQUENCE [LARGE SCALE GENOMIC DNA]</scope>
    <source>
        <strain evidence="3">GS</strain>
    </source>
</reference>
<accession>A0A521G069</accession>
<dbReference type="EMBL" id="NQJD01000027">
    <property type="protein sequence ID" value="TAA74412.1"/>
    <property type="molecule type" value="Genomic_DNA"/>
</dbReference>
<feature type="chain" id="PRO_5021918047" evidence="1">
    <location>
        <begin position="31"/>
        <end position="83"/>
    </location>
</feature>
<evidence type="ECO:0000313" key="3">
    <source>
        <dbReference type="EMBL" id="TAA74412.1"/>
    </source>
</evidence>
<evidence type="ECO:0000259" key="2">
    <source>
        <dbReference type="Pfam" id="PF05901"/>
    </source>
</evidence>
<name>A0A521G069_9BACT</name>
<keyword evidence="4" id="KW-1185">Reference proteome</keyword>